<dbReference type="PANTHER" id="PTHR23526">
    <property type="entry name" value="INTEGRAL MEMBRANE TRANSPORT PROTEIN-RELATED"/>
    <property type="match status" value="1"/>
</dbReference>
<evidence type="ECO:0000256" key="3">
    <source>
        <dbReference type="ARBA" id="ARBA00023136"/>
    </source>
</evidence>
<dbReference type="Gene3D" id="1.20.1250.20">
    <property type="entry name" value="MFS general substrate transporter like domains"/>
    <property type="match status" value="2"/>
</dbReference>
<sequence>MKETNGRTSWPNEKRNIIAGIWHGTFFKFGSAFSQENSILPSFIYSLTGSQILVGLLSTIQRIGVVAPQLLLAHFLSRRPCKKKYLVGAIYLRSLVWFIMGFVVWFLADSNPGLTVILAFGLLMLFFMAGSMGQLVYSYLLSTTVSPERRGRFFGLNNLTGGLAGILAGWLARELLSRTSETALHGYGLLFLVTAAAFAVAGLGFIYMRETRLSDFKPAPALSAYLRQSLGIVRENSLFRRVLLVSVFNASVFIILPFFVVLARQQLQASDAEIGFFVMMQVAGEMAGGMLWGAVADRYGYRRVLIGVATVYSGLPLYATWAAHYMPALYLITFFLMGAVLKSSENAVRNYLLEMTTPQKVPTFIALKNTISAPTLFYPLLGGLLTGYLGYYTVFGAVALLSAAGLFLALRLPEPREKTA</sequence>
<gene>
    <name evidence="6" type="ORF">ENJ10_10350</name>
</gene>
<dbReference type="GO" id="GO:0022857">
    <property type="term" value="F:transmembrane transporter activity"/>
    <property type="evidence" value="ECO:0007669"/>
    <property type="project" value="InterPro"/>
</dbReference>
<dbReference type="AlphaFoldDB" id="A0A7V1LN36"/>
<feature type="transmembrane region" description="Helical" evidence="4">
    <location>
        <begin position="304"/>
        <end position="321"/>
    </location>
</feature>
<feature type="transmembrane region" description="Helical" evidence="4">
    <location>
        <begin position="85"/>
        <end position="108"/>
    </location>
</feature>
<dbReference type="InterPro" id="IPR052528">
    <property type="entry name" value="Sugar_transport-like"/>
</dbReference>
<dbReference type="Pfam" id="PF07690">
    <property type="entry name" value="MFS_1"/>
    <property type="match status" value="1"/>
</dbReference>
<keyword evidence="1 4" id="KW-0812">Transmembrane</keyword>
<dbReference type="Proteomes" id="UP000886005">
    <property type="component" value="Unassembled WGS sequence"/>
</dbReference>
<organism evidence="6">
    <name type="scientific">Caldithrix abyssi</name>
    <dbReference type="NCBI Taxonomy" id="187145"/>
    <lineage>
        <taxon>Bacteria</taxon>
        <taxon>Pseudomonadati</taxon>
        <taxon>Calditrichota</taxon>
        <taxon>Calditrichia</taxon>
        <taxon>Calditrichales</taxon>
        <taxon>Calditrichaceae</taxon>
        <taxon>Caldithrix</taxon>
    </lineage>
</organism>
<keyword evidence="3 4" id="KW-0472">Membrane</keyword>
<dbReference type="InterPro" id="IPR020846">
    <property type="entry name" value="MFS_dom"/>
</dbReference>
<dbReference type="PANTHER" id="PTHR23526:SF1">
    <property type="entry name" value="MAJOR FACILITATOR SUPERFAMILY MFS_1"/>
    <property type="match status" value="1"/>
</dbReference>
<dbReference type="InterPro" id="IPR036259">
    <property type="entry name" value="MFS_trans_sf"/>
</dbReference>
<evidence type="ECO:0000256" key="1">
    <source>
        <dbReference type="ARBA" id="ARBA00022692"/>
    </source>
</evidence>
<evidence type="ECO:0000256" key="4">
    <source>
        <dbReference type="SAM" id="Phobius"/>
    </source>
</evidence>
<keyword evidence="2 4" id="KW-1133">Transmembrane helix</keyword>
<feature type="transmembrane region" description="Helical" evidence="4">
    <location>
        <begin position="184"/>
        <end position="207"/>
    </location>
</feature>
<comment type="caution">
    <text evidence="6">The sequence shown here is derived from an EMBL/GenBank/DDBJ whole genome shotgun (WGS) entry which is preliminary data.</text>
</comment>
<dbReference type="InterPro" id="IPR011701">
    <property type="entry name" value="MFS"/>
</dbReference>
<name>A0A7V1LN36_CALAY</name>
<feature type="domain" description="Major facilitator superfamily (MFS) profile" evidence="5">
    <location>
        <begin position="237"/>
        <end position="420"/>
    </location>
</feature>
<evidence type="ECO:0000313" key="6">
    <source>
        <dbReference type="EMBL" id="HED11078.1"/>
    </source>
</evidence>
<dbReference type="PROSITE" id="PS50850">
    <property type="entry name" value="MFS"/>
    <property type="match status" value="1"/>
</dbReference>
<feature type="transmembrane region" description="Helical" evidence="4">
    <location>
        <begin position="274"/>
        <end position="292"/>
    </location>
</feature>
<evidence type="ECO:0000256" key="2">
    <source>
        <dbReference type="ARBA" id="ARBA00022989"/>
    </source>
</evidence>
<feature type="transmembrane region" description="Helical" evidence="4">
    <location>
        <begin position="153"/>
        <end position="172"/>
    </location>
</feature>
<proteinExistence type="predicted"/>
<protein>
    <submittedName>
        <fullName evidence="6">MFS transporter</fullName>
    </submittedName>
</protein>
<dbReference type="SUPFAM" id="SSF103473">
    <property type="entry name" value="MFS general substrate transporter"/>
    <property type="match status" value="1"/>
</dbReference>
<feature type="transmembrane region" description="Helical" evidence="4">
    <location>
        <begin position="391"/>
        <end position="410"/>
    </location>
</feature>
<feature type="transmembrane region" description="Helical" evidence="4">
    <location>
        <begin position="114"/>
        <end position="141"/>
    </location>
</feature>
<evidence type="ECO:0000259" key="5">
    <source>
        <dbReference type="PROSITE" id="PS50850"/>
    </source>
</evidence>
<feature type="transmembrane region" description="Helical" evidence="4">
    <location>
        <begin position="242"/>
        <end position="262"/>
    </location>
</feature>
<reference evidence="6" key="1">
    <citation type="journal article" date="2020" name="mSystems">
        <title>Genome- and Community-Level Interaction Insights into Carbon Utilization and Element Cycling Functions of Hydrothermarchaeota in Hydrothermal Sediment.</title>
        <authorList>
            <person name="Zhou Z."/>
            <person name="Liu Y."/>
            <person name="Xu W."/>
            <person name="Pan J."/>
            <person name="Luo Z.H."/>
            <person name="Li M."/>
        </authorList>
    </citation>
    <scope>NUCLEOTIDE SEQUENCE [LARGE SCALE GENOMIC DNA]</scope>
    <source>
        <strain evidence="6">HyVt-456</strain>
    </source>
</reference>
<accession>A0A7V1LN36</accession>
<dbReference type="EMBL" id="DRLD01000281">
    <property type="protein sequence ID" value="HED11078.1"/>
    <property type="molecule type" value="Genomic_DNA"/>
</dbReference>